<accession>A0A506URW3</accession>
<evidence type="ECO:0000256" key="1">
    <source>
        <dbReference type="SAM" id="SignalP"/>
    </source>
</evidence>
<comment type="caution">
    <text evidence="2">The sequence shown here is derived from an EMBL/GenBank/DDBJ whole genome shotgun (WGS) entry which is preliminary data.</text>
</comment>
<evidence type="ECO:0000313" key="3">
    <source>
        <dbReference type="Proteomes" id="UP000315037"/>
    </source>
</evidence>
<dbReference type="AlphaFoldDB" id="A0A506URW3"/>
<keyword evidence="3" id="KW-1185">Reference proteome</keyword>
<reference evidence="2 3" key="1">
    <citation type="submission" date="2019-03" db="EMBL/GenBank/DDBJ databases">
        <title>The complete genome sequence of Neokomagataea sp. Jb2 NBRC113641.</title>
        <authorList>
            <person name="Chua K.-O."/>
            <person name="Chan K.-G."/>
            <person name="See-Too W.-S."/>
        </authorList>
    </citation>
    <scope>NUCLEOTIDE SEQUENCE [LARGE SCALE GENOMIC DNA]</scope>
    <source>
        <strain evidence="2 3">Jb2</strain>
    </source>
</reference>
<dbReference type="RefSeq" id="WP_165600437.1">
    <property type="nucleotide sequence ID" value="NZ_SORZ01000001.1"/>
</dbReference>
<feature type="chain" id="PRO_5021413832" evidence="1">
    <location>
        <begin position="36"/>
        <end position="176"/>
    </location>
</feature>
<proteinExistence type="predicted"/>
<protein>
    <submittedName>
        <fullName evidence="2">Uncharacterized protein</fullName>
    </submittedName>
</protein>
<feature type="signal peptide" evidence="1">
    <location>
        <begin position="1"/>
        <end position="35"/>
    </location>
</feature>
<gene>
    <name evidence="2" type="ORF">E3202_04170</name>
</gene>
<keyword evidence="1" id="KW-0732">Signal</keyword>
<sequence length="176" mass="18561">MQLHRLPQTIRHPRLRAAGLLLVLSGLCVPNQAPASSTPSARLPFLAHYVLNHHSGGQGAGLAPEETHTLTLLHQRADGPWYLLLDEPELHEGSVVPGSGEGCPVLAKGKLEGAVVQAVDADHAPRTDGRFQARLVPGGLRLERADVISSCGVGAHVLGDYRQLVSSSTPPSPAKP</sequence>
<dbReference type="EMBL" id="SORZ01000001">
    <property type="protein sequence ID" value="TPW36096.1"/>
    <property type="molecule type" value="Genomic_DNA"/>
</dbReference>
<dbReference type="Proteomes" id="UP000315037">
    <property type="component" value="Unassembled WGS sequence"/>
</dbReference>
<organism evidence="2 3">
    <name type="scientific">Oecophyllibacter saccharovorans</name>
    <dbReference type="NCBI Taxonomy" id="2558360"/>
    <lineage>
        <taxon>Bacteria</taxon>
        <taxon>Pseudomonadati</taxon>
        <taxon>Pseudomonadota</taxon>
        <taxon>Alphaproteobacteria</taxon>
        <taxon>Acetobacterales</taxon>
        <taxon>Acetobacteraceae</taxon>
        <taxon>Oecophyllibacter</taxon>
    </lineage>
</organism>
<evidence type="ECO:0000313" key="2">
    <source>
        <dbReference type="EMBL" id="TPW36096.1"/>
    </source>
</evidence>
<name>A0A506URW3_9PROT</name>